<evidence type="ECO:0000256" key="3">
    <source>
        <dbReference type="ARBA" id="ARBA00022553"/>
    </source>
</evidence>
<feature type="domain" description="Signal transduction histidine kinase subgroup 3 dimerisation and phosphoacceptor" evidence="11">
    <location>
        <begin position="201"/>
        <end position="264"/>
    </location>
</feature>
<keyword evidence="13" id="KW-1185">Reference proteome</keyword>
<keyword evidence="9" id="KW-1133">Transmembrane helix</keyword>
<evidence type="ECO:0000313" key="12">
    <source>
        <dbReference type="EMBL" id="MBB4932362.1"/>
    </source>
</evidence>
<feature type="transmembrane region" description="Helical" evidence="9">
    <location>
        <begin position="12"/>
        <end position="35"/>
    </location>
</feature>
<evidence type="ECO:0000256" key="9">
    <source>
        <dbReference type="SAM" id="Phobius"/>
    </source>
</evidence>
<dbReference type="Gene3D" id="1.20.5.1930">
    <property type="match status" value="1"/>
</dbReference>
<dbReference type="RefSeq" id="WP_312885292.1">
    <property type="nucleotide sequence ID" value="NZ_JACHJT010000001.1"/>
</dbReference>
<dbReference type="GO" id="GO:0016020">
    <property type="term" value="C:membrane"/>
    <property type="evidence" value="ECO:0007669"/>
    <property type="project" value="InterPro"/>
</dbReference>
<dbReference type="CDD" id="cd16917">
    <property type="entry name" value="HATPase_UhpB-NarQ-NarX-like"/>
    <property type="match status" value="1"/>
</dbReference>
<evidence type="ECO:0000256" key="6">
    <source>
        <dbReference type="ARBA" id="ARBA00022777"/>
    </source>
</evidence>
<evidence type="ECO:0000256" key="7">
    <source>
        <dbReference type="ARBA" id="ARBA00022840"/>
    </source>
</evidence>
<protein>
    <recommendedName>
        <fullName evidence="2">histidine kinase</fullName>
        <ecNumber evidence="2">2.7.13.3</ecNumber>
    </recommendedName>
</protein>
<feature type="transmembrane region" description="Helical" evidence="9">
    <location>
        <begin position="150"/>
        <end position="169"/>
    </location>
</feature>
<feature type="transmembrane region" description="Helical" evidence="9">
    <location>
        <begin position="117"/>
        <end position="138"/>
    </location>
</feature>
<keyword evidence="9" id="KW-0472">Membrane</keyword>
<name>A0A7W7RI73_9ACTN</name>
<sequence length="410" mass="42742">MAQPATSNDQGRVAWLAGRAGPVVLAVAVVAGSLWTAVDDNASQIDAATFLDLDRWAVAGTALVLAVACVAAIRRAPRGLAPLFALAFAGQVGLSMWPPLVVASYFAATTLRQRAHLVAFAVAAGAVLTAPAGLGAALSIGAAGWDSVRSALGGVALFVVLPIVVGLWLRARREVVAGLRERAAYLEREQIARSERARVQERSRIAREMHDVVAHRVSLMVMQAGAIQANASDPGVAADAATLRSTGREALTQLREVLGVLHSPGPRETGEPVEPQPTLEGLDTLLDRSRSAGVPVDRHDTGEPGDLPALVERTAYRVVQEALTNVHRHAGGARTDVVLHHSPEELVVTVRNAAPHPVEAPLPGSGMGLVGLRERVELLGGALSSHRDDDGGFTLSARLPVAGAAPAGRQ</sequence>
<keyword evidence="6 12" id="KW-0418">Kinase</keyword>
<evidence type="ECO:0000313" key="13">
    <source>
        <dbReference type="Proteomes" id="UP000523007"/>
    </source>
</evidence>
<dbReference type="AlphaFoldDB" id="A0A7W7RI73"/>
<comment type="catalytic activity">
    <reaction evidence="1">
        <text>ATP + protein L-histidine = ADP + protein N-phospho-L-histidine.</text>
        <dbReference type="EC" id="2.7.13.3"/>
    </reaction>
</comment>
<dbReference type="GO" id="GO:0005524">
    <property type="term" value="F:ATP binding"/>
    <property type="evidence" value="ECO:0007669"/>
    <property type="project" value="UniProtKB-KW"/>
</dbReference>
<accession>A0A7W7RI73</accession>
<keyword evidence="4" id="KW-0808">Transferase</keyword>
<comment type="caution">
    <text evidence="12">The sequence shown here is derived from an EMBL/GenBank/DDBJ whole genome shotgun (WGS) entry which is preliminary data.</text>
</comment>
<evidence type="ECO:0000259" key="11">
    <source>
        <dbReference type="Pfam" id="PF07730"/>
    </source>
</evidence>
<dbReference type="InterPro" id="IPR036890">
    <property type="entry name" value="HATPase_C_sf"/>
</dbReference>
<dbReference type="Proteomes" id="UP000523007">
    <property type="component" value="Unassembled WGS sequence"/>
</dbReference>
<evidence type="ECO:0000256" key="4">
    <source>
        <dbReference type="ARBA" id="ARBA00022679"/>
    </source>
</evidence>
<keyword evidence="3" id="KW-0597">Phosphoprotein</keyword>
<keyword evidence="9" id="KW-0812">Transmembrane</keyword>
<dbReference type="InterPro" id="IPR003594">
    <property type="entry name" value="HATPase_dom"/>
</dbReference>
<reference evidence="12 13" key="1">
    <citation type="submission" date="2020-08" db="EMBL/GenBank/DDBJ databases">
        <title>Sequencing the genomes of 1000 actinobacteria strains.</title>
        <authorList>
            <person name="Klenk H.-P."/>
        </authorList>
    </citation>
    <scope>NUCLEOTIDE SEQUENCE [LARGE SCALE GENOMIC DNA]</scope>
    <source>
        <strain evidence="12 13">DSM 102030</strain>
    </source>
</reference>
<dbReference type="EMBL" id="JACHJT010000001">
    <property type="protein sequence ID" value="MBB4932362.1"/>
    <property type="molecule type" value="Genomic_DNA"/>
</dbReference>
<dbReference type="Gene3D" id="3.30.565.10">
    <property type="entry name" value="Histidine kinase-like ATPase, C-terminal domain"/>
    <property type="match status" value="1"/>
</dbReference>
<feature type="domain" description="Histidine kinase/HSP90-like ATPase" evidence="10">
    <location>
        <begin position="312"/>
        <end position="401"/>
    </location>
</feature>
<dbReference type="InterPro" id="IPR050482">
    <property type="entry name" value="Sensor_HK_TwoCompSys"/>
</dbReference>
<dbReference type="InterPro" id="IPR011712">
    <property type="entry name" value="Sig_transdc_His_kin_sub3_dim/P"/>
</dbReference>
<keyword evidence="5" id="KW-0547">Nucleotide-binding</keyword>
<gene>
    <name evidence="12" type="ORF">F4561_003182</name>
</gene>
<evidence type="ECO:0000259" key="10">
    <source>
        <dbReference type="Pfam" id="PF02518"/>
    </source>
</evidence>
<dbReference type="PANTHER" id="PTHR24421">
    <property type="entry name" value="NITRATE/NITRITE SENSOR PROTEIN NARX-RELATED"/>
    <property type="match status" value="1"/>
</dbReference>
<keyword evidence="8" id="KW-0902">Two-component regulatory system</keyword>
<organism evidence="12 13">
    <name type="scientific">Lipingzhangella halophila</name>
    <dbReference type="NCBI Taxonomy" id="1783352"/>
    <lineage>
        <taxon>Bacteria</taxon>
        <taxon>Bacillati</taxon>
        <taxon>Actinomycetota</taxon>
        <taxon>Actinomycetes</taxon>
        <taxon>Streptosporangiales</taxon>
        <taxon>Nocardiopsidaceae</taxon>
        <taxon>Lipingzhangella</taxon>
    </lineage>
</organism>
<proteinExistence type="predicted"/>
<evidence type="ECO:0000256" key="2">
    <source>
        <dbReference type="ARBA" id="ARBA00012438"/>
    </source>
</evidence>
<feature type="transmembrane region" description="Helical" evidence="9">
    <location>
        <begin position="80"/>
        <end position="97"/>
    </location>
</feature>
<dbReference type="PANTHER" id="PTHR24421:SF10">
    <property type="entry name" value="NITRATE_NITRITE SENSOR PROTEIN NARQ"/>
    <property type="match status" value="1"/>
</dbReference>
<dbReference type="SUPFAM" id="SSF55874">
    <property type="entry name" value="ATPase domain of HSP90 chaperone/DNA topoisomerase II/histidine kinase"/>
    <property type="match status" value="1"/>
</dbReference>
<dbReference type="Pfam" id="PF07730">
    <property type="entry name" value="HisKA_3"/>
    <property type="match status" value="1"/>
</dbReference>
<keyword evidence="7" id="KW-0067">ATP-binding</keyword>
<dbReference type="GO" id="GO:0046983">
    <property type="term" value="F:protein dimerization activity"/>
    <property type="evidence" value="ECO:0007669"/>
    <property type="project" value="InterPro"/>
</dbReference>
<evidence type="ECO:0000256" key="8">
    <source>
        <dbReference type="ARBA" id="ARBA00023012"/>
    </source>
</evidence>
<evidence type="ECO:0000256" key="1">
    <source>
        <dbReference type="ARBA" id="ARBA00000085"/>
    </source>
</evidence>
<dbReference type="GO" id="GO:0000155">
    <property type="term" value="F:phosphorelay sensor kinase activity"/>
    <property type="evidence" value="ECO:0007669"/>
    <property type="project" value="InterPro"/>
</dbReference>
<dbReference type="Pfam" id="PF02518">
    <property type="entry name" value="HATPase_c"/>
    <property type="match status" value="1"/>
</dbReference>
<feature type="transmembrane region" description="Helical" evidence="9">
    <location>
        <begin position="55"/>
        <end position="73"/>
    </location>
</feature>
<evidence type="ECO:0000256" key="5">
    <source>
        <dbReference type="ARBA" id="ARBA00022741"/>
    </source>
</evidence>
<dbReference type="EC" id="2.7.13.3" evidence="2"/>